<dbReference type="RefSeq" id="WP_126292477.1">
    <property type="nucleotide sequence ID" value="NZ_RXNR01000002.1"/>
</dbReference>
<name>A0A3S0JSP1_9BACI</name>
<dbReference type="EMBL" id="RXNR01000002">
    <property type="protein sequence ID" value="RTQ96293.1"/>
    <property type="molecule type" value="Genomic_DNA"/>
</dbReference>
<dbReference type="InterPro" id="IPR048279">
    <property type="entry name" value="MdtK-like"/>
</dbReference>
<evidence type="ECO:0000256" key="7">
    <source>
        <dbReference type="ARBA" id="ARBA00023136"/>
    </source>
</evidence>
<evidence type="ECO:0000313" key="9">
    <source>
        <dbReference type="EMBL" id="RTQ96293.1"/>
    </source>
</evidence>
<evidence type="ECO:0000256" key="1">
    <source>
        <dbReference type="ARBA" id="ARBA00004651"/>
    </source>
</evidence>
<evidence type="ECO:0000256" key="2">
    <source>
        <dbReference type="ARBA" id="ARBA00010199"/>
    </source>
</evidence>
<feature type="transmembrane region" description="Helical" evidence="8">
    <location>
        <begin position="195"/>
        <end position="219"/>
    </location>
</feature>
<evidence type="ECO:0000256" key="3">
    <source>
        <dbReference type="ARBA" id="ARBA00022448"/>
    </source>
</evidence>
<keyword evidence="10" id="KW-1185">Reference proteome</keyword>
<comment type="subcellular location">
    <subcellularLocation>
        <location evidence="1">Cell membrane</location>
        <topology evidence="1">Multi-pass membrane protein</topology>
    </subcellularLocation>
</comment>
<comment type="similarity">
    <text evidence="2">Belongs to the multi antimicrobial extrusion (MATE) (TC 2.A.66.1) family.</text>
</comment>
<feature type="transmembrane region" description="Helical" evidence="8">
    <location>
        <begin position="291"/>
        <end position="313"/>
    </location>
</feature>
<evidence type="ECO:0000256" key="6">
    <source>
        <dbReference type="ARBA" id="ARBA00022989"/>
    </source>
</evidence>
<evidence type="ECO:0000256" key="8">
    <source>
        <dbReference type="SAM" id="Phobius"/>
    </source>
</evidence>
<dbReference type="InterPro" id="IPR052031">
    <property type="entry name" value="Membrane_Transporter-Flippase"/>
</dbReference>
<dbReference type="CDD" id="cd13138">
    <property type="entry name" value="MATE_yoeA_like"/>
    <property type="match status" value="1"/>
</dbReference>
<dbReference type="NCBIfam" id="TIGR00797">
    <property type="entry name" value="matE"/>
    <property type="match status" value="1"/>
</dbReference>
<feature type="transmembrane region" description="Helical" evidence="8">
    <location>
        <begin position="426"/>
        <end position="444"/>
    </location>
</feature>
<feature type="transmembrane region" description="Helical" evidence="8">
    <location>
        <begin position="20"/>
        <end position="46"/>
    </location>
</feature>
<dbReference type="GO" id="GO:0005886">
    <property type="term" value="C:plasma membrane"/>
    <property type="evidence" value="ECO:0007669"/>
    <property type="project" value="UniProtKB-SubCell"/>
</dbReference>
<evidence type="ECO:0000256" key="5">
    <source>
        <dbReference type="ARBA" id="ARBA00022692"/>
    </source>
</evidence>
<keyword evidence="4" id="KW-1003">Cell membrane</keyword>
<feature type="transmembrane region" description="Helical" evidence="8">
    <location>
        <begin position="52"/>
        <end position="73"/>
    </location>
</feature>
<dbReference type="AlphaFoldDB" id="A0A3S0JSP1"/>
<feature type="transmembrane region" description="Helical" evidence="8">
    <location>
        <begin position="357"/>
        <end position="376"/>
    </location>
</feature>
<proteinExistence type="inferred from homology"/>
<organism evidence="9 10">
    <name type="scientific">Lysinibacillus telephonicus</name>
    <dbReference type="NCBI Taxonomy" id="1714840"/>
    <lineage>
        <taxon>Bacteria</taxon>
        <taxon>Bacillati</taxon>
        <taxon>Bacillota</taxon>
        <taxon>Bacilli</taxon>
        <taxon>Bacillales</taxon>
        <taxon>Bacillaceae</taxon>
        <taxon>Lysinibacillus</taxon>
    </lineage>
</organism>
<evidence type="ECO:0000256" key="4">
    <source>
        <dbReference type="ARBA" id="ARBA00022475"/>
    </source>
</evidence>
<feature type="transmembrane region" description="Helical" evidence="8">
    <location>
        <begin position="249"/>
        <end position="271"/>
    </location>
</feature>
<dbReference type="PIRSF" id="PIRSF006603">
    <property type="entry name" value="DinF"/>
    <property type="match status" value="1"/>
</dbReference>
<comment type="caution">
    <text evidence="9">The sequence shown here is derived from an EMBL/GenBank/DDBJ whole genome shotgun (WGS) entry which is preliminary data.</text>
</comment>
<feature type="transmembrane region" description="Helical" evidence="8">
    <location>
        <begin position="169"/>
        <end position="189"/>
    </location>
</feature>
<gene>
    <name evidence="9" type="ORF">EKG35_01180</name>
</gene>
<feature type="transmembrane region" description="Helical" evidence="8">
    <location>
        <begin position="325"/>
        <end position="345"/>
    </location>
</feature>
<dbReference type="GO" id="GO:0015297">
    <property type="term" value="F:antiporter activity"/>
    <property type="evidence" value="ECO:0007669"/>
    <property type="project" value="InterPro"/>
</dbReference>
<dbReference type="Proteomes" id="UP000276349">
    <property type="component" value="Unassembled WGS sequence"/>
</dbReference>
<accession>A0A3S0JSP1</accession>
<protein>
    <submittedName>
        <fullName evidence="9">MATE family efflux transporter</fullName>
    </submittedName>
</protein>
<keyword evidence="7 8" id="KW-0472">Membrane</keyword>
<keyword evidence="5 8" id="KW-0812">Transmembrane</keyword>
<evidence type="ECO:0000313" key="10">
    <source>
        <dbReference type="Proteomes" id="UP000276349"/>
    </source>
</evidence>
<sequence length="459" mass="49913">MKSILQQSNQTTLQKTMILFLIPIVFSSVVQSLGQIITAIVVGQTLGEESLAAISAFFPLLFFLISFAIGIGSGSSILVGQTYGAGNISKMKEVVGVTIAITLMLSIVVAIIGGLFTEDILRWMGTPENILIESANYAEIIFVTLPITFLYMSYTTFIRGAGDSKTPLLFLIISIIINILLLPILMFGWFGLPAIALNGAAYASVLANLFTFILLLIYLHKKDHAIKLDKIILKNIHFRGNIVKTLLKLAIPSSISLVSIAMAEIAVLTFVNSYGSNATAAYGIVNQIASYIQIPGLSVSIAISVFVAQAIGAGNQENLKEITKLGLKLIYLFGGALIIIVYLLAEPILRIFLSNPDIIAISKGLIIISFWSYLLLGHTQAISATMRATGTVLWPTVFLIGSIWFVEVPAAYLLSNFTSLGINGVWLAYPIAFIINLTAQYSYYRLVWKKKTIQALVNE</sequence>
<feature type="transmembrane region" description="Helical" evidence="8">
    <location>
        <begin position="137"/>
        <end position="157"/>
    </location>
</feature>
<dbReference type="InterPro" id="IPR002528">
    <property type="entry name" value="MATE_fam"/>
</dbReference>
<feature type="transmembrane region" description="Helical" evidence="8">
    <location>
        <begin position="388"/>
        <end position="406"/>
    </location>
</feature>
<dbReference type="PANTHER" id="PTHR43549:SF3">
    <property type="entry name" value="MULTIDRUG RESISTANCE PROTEIN YPNP-RELATED"/>
    <property type="match status" value="1"/>
</dbReference>
<dbReference type="GO" id="GO:0042910">
    <property type="term" value="F:xenobiotic transmembrane transporter activity"/>
    <property type="evidence" value="ECO:0007669"/>
    <property type="project" value="InterPro"/>
</dbReference>
<keyword evidence="3" id="KW-0813">Transport</keyword>
<dbReference type="PANTHER" id="PTHR43549">
    <property type="entry name" value="MULTIDRUG RESISTANCE PROTEIN YPNP-RELATED"/>
    <property type="match status" value="1"/>
</dbReference>
<dbReference type="Pfam" id="PF01554">
    <property type="entry name" value="MatE"/>
    <property type="match status" value="2"/>
</dbReference>
<dbReference type="OrthoDB" id="9776324at2"/>
<reference evidence="9 10" key="1">
    <citation type="submission" date="2018-12" db="EMBL/GenBank/DDBJ databases">
        <authorList>
            <person name="Yu L."/>
        </authorList>
    </citation>
    <scope>NUCLEOTIDE SEQUENCE [LARGE SCALE GENOMIC DNA]</scope>
    <source>
        <strain evidence="9 10">S5H2222</strain>
    </source>
</reference>
<feature type="transmembrane region" description="Helical" evidence="8">
    <location>
        <begin position="94"/>
        <end position="117"/>
    </location>
</feature>
<keyword evidence="6 8" id="KW-1133">Transmembrane helix</keyword>